<reference evidence="2 3" key="1">
    <citation type="submission" date="2019-05" db="EMBL/GenBank/DDBJ databases">
        <title>Mikania micrantha, genome provides insights into the molecular mechanism of rapid growth.</title>
        <authorList>
            <person name="Liu B."/>
        </authorList>
    </citation>
    <scope>NUCLEOTIDE SEQUENCE [LARGE SCALE GENOMIC DNA]</scope>
    <source>
        <strain evidence="2">NLD-2019</strain>
        <tissue evidence="2">Leaf</tissue>
    </source>
</reference>
<protein>
    <submittedName>
        <fullName evidence="2">Uncharacterized protein</fullName>
    </submittedName>
</protein>
<comment type="caution">
    <text evidence="2">The sequence shown here is derived from an EMBL/GenBank/DDBJ whole genome shotgun (WGS) entry which is preliminary data.</text>
</comment>
<feature type="region of interest" description="Disordered" evidence="1">
    <location>
        <begin position="37"/>
        <end position="72"/>
    </location>
</feature>
<keyword evidence="3" id="KW-1185">Reference proteome</keyword>
<evidence type="ECO:0000313" key="3">
    <source>
        <dbReference type="Proteomes" id="UP000326396"/>
    </source>
</evidence>
<organism evidence="2 3">
    <name type="scientific">Mikania micrantha</name>
    <name type="common">bitter vine</name>
    <dbReference type="NCBI Taxonomy" id="192012"/>
    <lineage>
        <taxon>Eukaryota</taxon>
        <taxon>Viridiplantae</taxon>
        <taxon>Streptophyta</taxon>
        <taxon>Embryophyta</taxon>
        <taxon>Tracheophyta</taxon>
        <taxon>Spermatophyta</taxon>
        <taxon>Magnoliopsida</taxon>
        <taxon>eudicotyledons</taxon>
        <taxon>Gunneridae</taxon>
        <taxon>Pentapetalae</taxon>
        <taxon>asterids</taxon>
        <taxon>campanulids</taxon>
        <taxon>Asterales</taxon>
        <taxon>Asteraceae</taxon>
        <taxon>Asteroideae</taxon>
        <taxon>Heliantheae alliance</taxon>
        <taxon>Eupatorieae</taxon>
        <taxon>Mikania</taxon>
    </lineage>
</organism>
<evidence type="ECO:0000256" key="1">
    <source>
        <dbReference type="SAM" id="MobiDB-lite"/>
    </source>
</evidence>
<sequence>MKTIHTSVKEAASDARWLRHSLKRGKIWFPPPLQVMDVDEDAGGGGEAGEGDHDDEASVGSATVVPDSKASGTCRGAAVGASFRFREHDCLLAQQHDMLHWLIYREIDRSMQVGWH</sequence>
<dbReference type="Proteomes" id="UP000326396">
    <property type="component" value="Linkage Group LG17"/>
</dbReference>
<dbReference type="AlphaFoldDB" id="A0A5N6NUU8"/>
<gene>
    <name evidence="2" type="ORF">E3N88_17869</name>
</gene>
<accession>A0A5N6NUU8</accession>
<evidence type="ECO:0000313" key="2">
    <source>
        <dbReference type="EMBL" id="KAD5317923.1"/>
    </source>
</evidence>
<dbReference type="EMBL" id="SZYD01000009">
    <property type="protein sequence ID" value="KAD5317923.1"/>
    <property type="molecule type" value="Genomic_DNA"/>
</dbReference>
<name>A0A5N6NUU8_9ASTR</name>
<proteinExistence type="predicted"/>